<evidence type="ECO:0000313" key="3">
    <source>
        <dbReference type="Proteomes" id="UP001152320"/>
    </source>
</evidence>
<reference evidence="2" key="1">
    <citation type="submission" date="2021-10" db="EMBL/GenBank/DDBJ databases">
        <title>Tropical sea cucumber genome reveals ecological adaptation and Cuvierian tubules defense mechanism.</title>
        <authorList>
            <person name="Chen T."/>
        </authorList>
    </citation>
    <scope>NUCLEOTIDE SEQUENCE</scope>
    <source>
        <strain evidence="2">Nanhai2018</strain>
        <tissue evidence="2">Muscle</tissue>
    </source>
</reference>
<sequence>MMDTKIFLALLSLATTLFLVVGITNVRGRQMLLLNKPFFSSNVHKSEAFKNINVIKATETITGAADSKVERETTKNVTKTFTCTSQKRDNKAKGTPIPITLHQTPITTSPKASTSHSLDDIAAVSTGVYSAISQDETEKTTTGKQGQC</sequence>
<feature type="region of interest" description="Disordered" evidence="1">
    <location>
        <begin position="85"/>
        <end position="117"/>
    </location>
</feature>
<proteinExistence type="predicted"/>
<evidence type="ECO:0000313" key="2">
    <source>
        <dbReference type="EMBL" id="KAJ8041546.1"/>
    </source>
</evidence>
<keyword evidence="3" id="KW-1185">Reference proteome</keyword>
<accession>A0A9Q1CA27</accession>
<name>A0A9Q1CA27_HOLLE</name>
<protein>
    <submittedName>
        <fullName evidence="2">Uncharacterized protein</fullName>
    </submittedName>
</protein>
<dbReference type="AlphaFoldDB" id="A0A9Q1CA27"/>
<dbReference type="Proteomes" id="UP001152320">
    <property type="component" value="Chromosome 5"/>
</dbReference>
<dbReference type="EMBL" id="JAIZAY010000005">
    <property type="protein sequence ID" value="KAJ8041546.1"/>
    <property type="molecule type" value="Genomic_DNA"/>
</dbReference>
<comment type="caution">
    <text evidence="2">The sequence shown here is derived from an EMBL/GenBank/DDBJ whole genome shotgun (WGS) entry which is preliminary data.</text>
</comment>
<gene>
    <name evidence="2" type="ORF">HOLleu_12396</name>
</gene>
<feature type="compositionally biased region" description="Polar residues" evidence="1">
    <location>
        <begin position="101"/>
        <end position="116"/>
    </location>
</feature>
<organism evidence="2 3">
    <name type="scientific">Holothuria leucospilota</name>
    <name type="common">Black long sea cucumber</name>
    <name type="synonym">Mertensiothuria leucospilota</name>
    <dbReference type="NCBI Taxonomy" id="206669"/>
    <lineage>
        <taxon>Eukaryota</taxon>
        <taxon>Metazoa</taxon>
        <taxon>Echinodermata</taxon>
        <taxon>Eleutherozoa</taxon>
        <taxon>Echinozoa</taxon>
        <taxon>Holothuroidea</taxon>
        <taxon>Aspidochirotacea</taxon>
        <taxon>Aspidochirotida</taxon>
        <taxon>Holothuriidae</taxon>
        <taxon>Holothuria</taxon>
    </lineage>
</organism>
<evidence type="ECO:0000256" key="1">
    <source>
        <dbReference type="SAM" id="MobiDB-lite"/>
    </source>
</evidence>